<dbReference type="Proteomes" id="UP000827092">
    <property type="component" value="Unassembled WGS sequence"/>
</dbReference>
<feature type="region of interest" description="Disordered" evidence="1">
    <location>
        <begin position="26"/>
        <end position="45"/>
    </location>
</feature>
<evidence type="ECO:0000313" key="3">
    <source>
        <dbReference type="Proteomes" id="UP000827092"/>
    </source>
</evidence>
<organism evidence="2 3">
    <name type="scientific">Oedothorax gibbosus</name>
    <dbReference type="NCBI Taxonomy" id="931172"/>
    <lineage>
        <taxon>Eukaryota</taxon>
        <taxon>Metazoa</taxon>
        <taxon>Ecdysozoa</taxon>
        <taxon>Arthropoda</taxon>
        <taxon>Chelicerata</taxon>
        <taxon>Arachnida</taxon>
        <taxon>Araneae</taxon>
        <taxon>Araneomorphae</taxon>
        <taxon>Entelegynae</taxon>
        <taxon>Araneoidea</taxon>
        <taxon>Linyphiidae</taxon>
        <taxon>Erigoninae</taxon>
        <taxon>Oedothorax</taxon>
    </lineage>
</organism>
<reference evidence="2 3" key="1">
    <citation type="journal article" date="2022" name="Nat. Ecol. Evol.">
        <title>A masculinizing supergene underlies an exaggerated male reproductive morph in a spider.</title>
        <authorList>
            <person name="Hendrickx F."/>
            <person name="De Corte Z."/>
            <person name="Sonet G."/>
            <person name="Van Belleghem S.M."/>
            <person name="Kostlbacher S."/>
            <person name="Vangestel C."/>
        </authorList>
    </citation>
    <scope>NUCLEOTIDE SEQUENCE [LARGE SCALE GENOMIC DNA]</scope>
    <source>
        <strain evidence="2">W744_W776</strain>
    </source>
</reference>
<evidence type="ECO:0000313" key="2">
    <source>
        <dbReference type="EMBL" id="KAG8200679.1"/>
    </source>
</evidence>
<proteinExistence type="predicted"/>
<dbReference type="EMBL" id="JAFNEN010000014">
    <property type="protein sequence ID" value="KAG8200679.1"/>
    <property type="molecule type" value="Genomic_DNA"/>
</dbReference>
<comment type="caution">
    <text evidence="2">The sequence shown here is derived from an EMBL/GenBank/DDBJ whole genome shotgun (WGS) entry which is preliminary data.</text>
</comment>
<evidence type="ECO:0000256" key="1">
    <source>
        <dbReference type="SAM" id="MobiDB-lite"/>
    </source>
</evidence>
<keyword evidence="3" id="KW-1185">Reference proteome</keyword>
<sequence>MLWRNKVLYFPLSACHPLDLEINKPRPQPTIDVQQSGSCAEITPPSPPEYQDTIFYNKYPTPLQTYPPEVKNGPQKLMVNRKTDPSVYYKGKGMSN</sequence>
<name>A0AAV6VY79_9ARAC</name>
<gene>
    <name evidence="2" type="ORF">JTE90_022297</name>
</gene>
<accession>A0AAV6VY79</accession>
<protein>
    <submittedName>
        <fullName evidence="2">Uncharacterized protein</fullName>
    </submittedName>
</protein>
<dbReference type="AlphaFoldDB" id="A0AAV6VY79"/>